<feature type="compositionally biased region" description="Low complexity" evidence="2">
    <location>
        <begin position="339"/>
        <end position="361"/>
    </location>
</feature>
<name>A0A7H4LIK9_WHEAT</name>
<evidence type="ECO:0000256" key="2">
    <source>
        <dbReference type="SAM" id="MobiDB-lite"/>
    </source>
</evidence>
<evidence type="ECO:0000313" key="4">
    <source>
        <dbReference type="EMBL" id="SPT18447.1"/>
    </source>
</evidence>
<evidence type="ECO:0000313" key="5">
    <source>
        <dbReference type="Proteomes" id="UP000280104"/>
    </source>
</evidence>
<evidence type="ECO:0000256" key="1">
    <source>
        <dbReference type="SAM" id="Coils"/>
    </source>
</evidence>
<dbReference type="PANTHER" id="PTHR33026">
    <property type="entry name" value="OS06G0360600 PROTEIN"/>
    <property type="match status" value="1"/>
</dbReference>
<feature type="region of interest" description="Disordered" evidence="2">
    <location>
        <begin position="320"/>
        <end position="367"/>
    </location>
</feature>
<gene>
    <name evidence="4" type="ORF">CAMPLR22A2D_LOCUS3059</name>
</gene>
<dbReference type="Pfam" id="PF04195">
    <property type="entry name" value="Transposase_28"/>
    <property type="match status" value="1"/>
</dbReference>
<sequence>MPPKAPKAPITCNWMRFNVTDDTLADFVKTGYLPKKEVMSYRAPDPSEERPQSRDGEVVIFSDHMSRGFAPPGSKFFRDVLNFFDLRPQDIGPNSVSNICNFQVFCEVYLGEEPDLLLFRELFYLNRQNECANGPSLDLGGISIQRLRDCLFPYPEPPSDPKDWNQTWFYCQDTSPADESPLPGFRALRLEPTHPLPDKLSQVERQPLIPTINKIKALLGNGLNNVDLVRVWISWRVIPLSRRPGLMCDYTGRKDDPLRHSSNDLPEDVVDDMTKSLLNESLADCRRTGLSPFCQANPAPAANAKFWKVKYDHEAAKKARKAKKAARRAAPCKKGSRPSASELLQLDDSSESENNPEIPSSAQPADDPDVVITWTEYVEPGRPTVLARCSAKEELLERRRARLEITDYANLNIGDIVSGYIGQVHNNRDLEIDMAACKKFEAEISELKNRLKTQETETRKANAKFELSVAAQEKLKKKFETERKTWAEEKTTLVSRAEQAEAALTERTAELSGLKRHVSQMVTAILGPRSSNLNQNVLTKLKAVYTLVEQLYTGSQHALAVEALSNEVPTHLADVLRRLAVLPQRFQELRRASARAGAIAALNRAKAFLPELDPADIALGYPSLKEDGTPFDQKDFAACVKSVRPVATLIGNDTDLTKYQPGYDAENQRIPTPRYEAISLIPPTRKHTFAPEVDPAGLIDDEAQFEALSGIDSK</sequence>
<accession>A0A7H4LIK9</accession>
<dbReference type="InterPro" id="IPR007321">
    <property type="entry name" value="Transposase_28"/>
</dbReference>
<organism evidence="4 5">
    <name type="scientific">Triticum aestivum</name>
    <name type="common">Wheat</name>
    <dbReference type="NCBI Taxonomy" id="4565"/>
    <lineage>
        <taxon>Eukaryota</taxon>
        <taxon>Viridiplantae</taxon>
        <taxon>Streptophyta</taxon>
        <taxon>Embryophyta</taxon>
        <taxon>Tracheophyta</taxon>
        <taxon>Spermatophyta</taxon>
        <taxon>Magnoliopsida</taxon>
        <taxon>Liliopsida</taxon>
        <taxon>Poales</taxon>
        <taxon>Poaceae</taxon>
        <taxon>BOP clade</taxon>
        <taxon>Pooideae</taxon>
        <taxon>Triticodae</taxon>
        <taxon>Triticeae</taxon>
        <taxon>Triticinae</taxon>
        <taxon>Triticum</taxon>
    </lineage>
</organism>
<evidence type="ECO:0000259" key="3">
    <source>
        <dbReference type="Pfam" id="PF04195"/>
    </source>
</evidence>
<feature type="domain" description="Transposase (putative) gypsy type" evidence="3">
    <location>
        <begin position="59"/>
        <end position="126"/>
    </location>
</feature>
<protein>
    <recommendedName>
        <fullName evidence="3">Transposase (putative) gypsy type domain-containing protein</fullName>
    </recommendedName>
</protein>
<dbReference type="Proteomes" id="UP000280104">
    <property type="component" value="Chromosome II"/>
</dbReference>
<dbReference type="PANTHER" id="PTHR33026:SF7">
    <property type="entry name" value="OS03G0100275 PROTEIN"/>
    <property type="match status" value="1"/>
</dbReference>
<feature type="coiled-coil region" evidence="1">
    <location>
        <begin position="430"/>
        <end position="464"/>
    </location>
</feature>
<reference evidence="4 5" key="1">
    <citation type="submission" date="2018-05" db="EMBL/GenBank/DDBJ databases">
        <authorList>
            <person name="Thind KAUR A."/>
        </authorList>
    </citation>
    <scope>NUCLEOTIDE SEQUENCE [LARGE SCALE GENOMIC DNA]</scope>
</reference>
<dbReference type="AlphaFoldDB" id="A0A7H4LIK9"/>
<feature type="compositionally biased region" description="Basic residues" evidence="2">
    <location>
        <begin position="320"/>
        <end position="336"/>
    </location>
</feature>
<proteinExistence type="predicted"/>
<dbReference type="EMBL" id="LS480641">
    <property type="protein sequence ID" value="SPT18447.1"/>
    <property type="molecule type" value="Genomic_DNA"/>
</dbReference>
<keyword evidence="1" id="KW-0175">Coiled coil</keyword>